<keyword evidence="3" id="KW-1185">Reference proteome</keyword>
<dbReference type="InParanoid" id="A0A0R0EJ58"/>
<evidence type="ECO:0000313" key="2">
    <source>
        <dbReference type="EnsemblPlants" id="KRG94319"/>
    </source>
</evidence>
<accession>A0A0R0EJ58</accession>
<name>A0A0R0EJ58_SOYBN</name>
<dbReference type="AlphaFoldDB" id="A0A0R0EJ58"/>
<dbReference type="EnsemblPlants" id="KRG94319">
    <property type="protein sequence ID" value="KRG94319"/>
    <property type="gene ID" value="GLYMA_19G075900"/>
</dbReference>
<evidence type="ECO:0000313" key="1">
    <source>
        <dbReference type="EMBL" id="KRG94319.1"/>
    </source>
</evidence>
<dbReference type="EMBL" id="CM000852">
    <property type="protein sequence ID" value="KRG94319.1"/>
    <property type="molecule type" value="Genomic_DNA"/>
</dbReference>
<reference evidence="2" key="2">
    <citation type="submission" date="2018-02" db="UniProtKB">
        <authorList>
            <consortium name="EnsemblPlants"/>
        </authorList>
    </citation>
    <scope>IDENTIFICATION</scope>
    <source>
        <strain evidence="2">Williams 82</strain>
    </source>
</reference>
<dbReference type="Proteomes" id="UP000008827">
    <property type="component" value="Chromosome 19"/>
</dbReference>
<evidence type="ECO:0000313" key="3">
    <source>
        <dbReference type="Proteomes" id="UP000008827"/>
    </source>
</evidence>
<organism evidence="1">
    <name type="scientific">Glycine max</name>
    <name type="common">Soybean</name>
    <name type="synonym">Glycine hispida</name>
    <dbReference type="NCBI Taxonomy" id="3847"/>
    <lineage>
        <taxon>Eukaryota</taxon>
        <taxon>Viridiplantae</taxon>
        <taxon>Streptophyta</taxon>
        <taxon>Embryophyta</taxon>
        <taxon>Tracheophyta</taxon>
        <taxon>Spermatophyta</taxon>
        <taxon>Magnoliopsida</taxon>
        <taxon>eudicotyledons</taxon>
        <taxon>Gunneridae</taxon>
        <taxon>Pentapetalae</taxon>
        <taxon>rosids</taxon>
        <taxon>fabids</taxon>
        <taxon>Fabales</taxon>
        <taxon>Fabaceae</taxon>
        <taxon>Papilionoideae</taxon>
        <taxon>50 kb inversion clade</taxon>
        <taxon>NPAAA clade</taxon>
        <taxon>indigoferoid/millettioid clade</taxon>
        <taxon>Phaseoleae</taxon>
        <taxon>Glycine</taxon>
        <taxon>Glycine subgen. Soja</taxon>
    </lineage>
</organism>
<reference evidence="1" key="3">
    <citation type="submission" date="2018-07" db="EMBL/GenBank/DDBJ databases">
        <title>WGS assembly of Glycine max.</title>
        <authorList>
            <person name="Schmutz J."/>
            <person name="Cannon S."/>
            <person name="Schlueter J."/>
            <person name="Ma J."/>
            <person name="Mitros T."/>
            <person name="Nelson W."/>
            <person name="Hyten D."/>
            <person name="Song Q."/>
            <person name="Thelen J."/>
            <person name="Cheng J."/>
            <person name="Xu D."/>
            <person name="Hellsten U."/>
            <person name="May G."/>
            <person name="Yu Y."/>
            <person name="Sakurai T."/>
            <person name="Umezawa T."/>
            <person name="Bhattacharyya M."/>
            <person name="Sandhu D."/>
            <person name="Valliyodan B."/>
            <person name="Lindquist E."/>
            <person name="Peto M."/>
            <person name="Grant D."/>
            <person name="Shu S."/>
            <person name="Goodstein D."/>
            <person name="Barry K."/>
            <person name="Futrell-Griggs M."/>
            <person name="Abernathy B."/>
            <person name="Du J."/>
            <person name="Tian Z."/>
            <person name="Zhu L."/>
            <person name="Gill N."/>
            <person name="Joshi T."/>
            <person name="Libault M."/>
            <person name="Sethuraman A."/>
            <person name="Zhang X."/>
            <person name="Shinozaki K."/>
            <person name="Nguyen H."/>
            <person name="Wing R."/>
            <person name="Cregan P."/>
            <person name="Specht J."/>
            <person name="Grimwood J."/>
            <person name="Rokhsar D."/>
            <person name="Stacey G."/>
            <person name="Shoemaker R."/>
            <person name="Jackson S."/>
        </authorList>
    </citation>
    <scope>NUCLEOTIDE SEQUENCE</scope>
    <source>
        <tissue evidence="1">Callus</tissue>
    </source>
</reference>
<proteinExistence type="predicted"/>
<sequence length="84" mass="10347">MEFDLSLDLRDSRWGWVVEAKIYGLLESKTTSLLTKLWWCHGMMNFFVNLYRQFVKENPPWQRHKAQWRIYMTKFWPSTLLCSR</sequence>
<reference evidence="1 2" key="1">
    <citation type="journal article" date="2010" name="Nature">
        <title>Genome sequence of the palaeopolyploid soybean.</title>
        <authorList>
            <person name="Schmutz J."/>
            <person name="Cannon S.B."/>
            <person name="Schlueter J."/>
            <person name="Ma J."/>
            <person name="Mitros T."/>
            <person name="Nelson W."/>
            <person name="Hyten D.L."/>
            <person name="Song Q."/>
            <person name="Thelen J.J."/>
            <person name="Cheng J."/>
            <person name="Xu D."/>
            <person name="Hellsten U."/>
            <person name="May G.D."/>
            <person name="Yu Y."/>
            <person name="Sakurai T."/>
            <person name="Umezawa T."/>
            <person name="Bhattacharyya M.K."/>
            <person name="Sandhu D."/>
            <person name="Valliyodan B."/>
            <person name="Lindquist E."/>
            <person name="Peto M."/>
            <person name="Grant D."/>
            <person name="Shu S."/>
            <person name="Goodstein D."/>
            <person name="Barry K."/>
            <person name="Futrell-Griggs M."/>
            <person name="Abernathy B."/>
            <person name="Du J."/>
            <person name="Tian Z."/>
            <person name="Zhu L."/>
            <person name="Gill N."/>
            <person name="Joshi T."/>
            <person name="Libault M."/>
            <person name="Sethuraman A."/>
            <person name="Zhang X.-C."/>
            <person name="Shinozaki K."/>
            <person name="Nguyen H.T."/>
            <person name="Wing R.A."/>
            <person name="Cregan P."/>
            <person name="Specht J."/>
            <person name="Grimwood J."/>
            <person name="Rokhsar D."/>
            <person name="Stacey G."/>
            <person name="Shoemaker R.C."/>
            <person name="Jackson S.A."/>
        </authorList>
    </citation>
    <scope>NUCLEOTIDE SEQUENCE</scope>
    <source>
        <strain evidence="2">cv. Williams 82</strain>
        <tissue evidence="1">Callus</tissue>
    </source>
</reference>
<gene>
    <name evidence="1" type="ORF">GLYMA_19G075900</name>
</gene>
<dbReference type="Gramene" id="KRG94319">
    <property type="protein sequence ID" value="KRG94319"/>
    <property type="gene ID" value="GLYMA_19G075900"/>
</dbReference>
<protein>
    <submittedName>
        <fullName evidence="1 2">Uncharacterized protein</fullName>
    </submittedName>
</protein>